<reference evidence="2 3" key="1">
    <citation type="submission" date="2018-12" db="EMBL/GenBank/DDBJ databases">
        <title>Deinococcus radiophilus ATCC 27603 genome sequencing and assembly.</title>
        <authorList>
            <person name="Maclea K.S."/>
            <person name="Maynard C.R."/>
        </authorList>
    </citation>
    <scope>NUCLEOTIDE SEQUENCE [LARGE SCALE GENOMIC DNA]</scope>
    <source>
        <strain evidence="2 3">ATCC 27603</strain>
    </source>
</reference>
<proteinExistence type="predicted"/>
<dbReference type="Proteomes" id="UP000277766">
    <property type="component" value="Unassembled WGS sequence"/>
</dbReference>
<comment type="caution">
    <text evidence="2">The sequence shown here is derived from an EMBL/GenBank/DDBJ whole genome shotgun (WGS) entry which is preliminary data.</text>
</comment>
<dbReference type="EMBL" id="RXPE01000055">
    <property type="protein sequence ID" value="RTR20109.1"/>
    <property type="molecule type" value="Genomic_DNA"/>
</dbReference>
<evidence type="ECO:0000259" key="1">
    <source>
        <dbReference type="Pfam" id="PF03235"/>
    </source>
</evidence>
<dbReference type="OrthoDB" id="9798761at2"/>
<dbReference type="PANTHER" id="PTHR37292">
    <property type="entry name" value="VNG6097C"/>
    <property type="match status" value="1"/>
</dbReference>
<evidence type="ECO:0000313" key="2">
    <source>
        <dbReference type="EMBL" id="RTR20109.1"/>
    </source>
</evidence>
<dbReference type="Pfam" id="PF03235">
    <property type="entry name" value="GmrSD_N"/>
    <property type="match status" value="1"/>
</dbReference>
<dbReference type="PANTHER" id="PTHR37292:SF2">
    <property type="entry name" value="DUF262 DOMAIN-CONTAINING PROTEIN"/>
    <property type="match status" value="1"/>
</dbReference>
<sequence length="596" mass="67978">MANELYSVTSHSISNLLGWIDSGSIAIPEIQRPFVWNSTQVRDLLDSLYRGFPVGYIITWQNPNVRLKDGNIANGQRILIDGQQRVTALMTSLRGIQVIDKDYTKRRIRIAFNPIEERFEVTNPAIERDSSWIADVSEVLKPGAQIFSMMNTYLAANPDVDQNQVTGSIQRLKDMDVKQVGVIQLAEHLDIETVNEIFIRVNSKGVSLSQADFVMSKIAASEQHGGHQLRKAIDYFSRLSRYPEFLDTIQRDSDFKPEFLSKMRWLANYSDDIYQPDYTDMLRVAFTSEFGRGRLQDLVALLSGRDFEIKQNFESIAEASFAQLEAGVLRFMNETHFKRFVMIIRSAGFITPKLLNSGNALNFAYVVYLKGRADGMEQHQLERLVTRWYAMSVLTGRYSGSAETAFDRDIRLLTERGLERGVQQAVSAALGENFWEVALPEALNTSRSTTTGFLAYQAAQARANDYGFLSQSIRVPDLLVNRTDIHHIYPADFLKRQGLPSRKYNQVANYVLAQQEINIRIGNKDPQVYFSELREQVRGGEVKYGGITDEQQLRDNLAVHCIPANMLDDSGMPYEDFLEQRRYLMAQKVKAWFESL</sequence>
<dbReference type="RefSeq" id="WP_126353578.1">
    <property type="nucleotide sequence ID" value="NZ_CP086380.1"/>
</dbReference>
<feature type="domain" description="GmrSD restriction endonucleases N-terminal" evidence="1">
    <location>
        <begin position="14"/>
        <end position="218"/>
    </location>
</feature>
<organism evidence="2 3">
    <name type="scientific">Deinococcus radiophilus</name>
    <dbReference type="NCBI Taxonomy" id="32062"/>
    <lineage>
        <taxon>Bacteria</taxon>
        <taxon>Thermotogati</taxon>
        <taxon>Deinococcota</taxon>
        <taxon>Deinococci</taxon>
        <taxon>Deinococcales</taxon>
        <taxon>Deinococcaceae</taxon>
        <taxon>Deinococcus</taxon>
    </lineage>
</organism>
<evidence type="ECO:0000313" key="3">
    <source>
        <dbReference type="Proteomes" id="UP000277766"/>
    </source>
</evidence>
<keyword evidence="3" id="KW-1185">Reference proteome</keyword>
<dbReference type="InterPro" id="IPR004919">
    <property type="entry name" value="GmrSD_N"/>
</dbReference>
<accession>A0A431VIN7</accession>
<protein>
    <submittedName>
        <fullName evidence="2">DUF262 domain-containing protein</fullName>
    </submittedName>
</protein>
<dbReference type="AlphaFoldDB" id="A0A431VIN7"/>
<name>A0A431VIN7_9DEIO</name>
<gene>
    <name evidence="2" type="ORF">EJ104_13305</name>
</gene>